<comment type="subcellular location">
    <subcellularLocation>
        <location evidence="1 10">Cell inner membrane</location>
        <topology evidence="1 10">Single-pass membrane protein</topology>
        <orientation evidence="1 10">Periplasmic side</orientation>
    </subcellularLocation>
</comment>
<comment type="similarity">
    <text evidence="2 10">Belongs to the TonB family.</text>
</comment>
<gene>
    <name evidence="13" type="ORF">K6Y31_09440</name>
</gene>
<keyword evidence="7 10" id="KW-0653">Protein transport</keyword>
<evidence type="ECO:0000256" key="3">
    <source>
        <dbReference type="ARBA" id="ARBA00022448"/>
    </source>
</evidence>
<dbReference type="InterPro" id="IPR037682">
    <property type="entry name" value="TonB_C"/>
</dbReference>
<keyword evidence="14" id="KW-1185">Reference proteome</keyword>
<keyword evidence="6 10" id="KW-0812">Transmembrane</keyword>
<dbReference type="Proteomes" id="UP001201273">
    <property type="component" value="Unassembled WGS sequence"/>
</dbReference>
<dbReference type="EMBL" id="JAIMJA010000008">
    <property type="protein sequence ID" value="MCE2595039.1"/>
    <property type="molecule type" value="Genomic_DNA"/>
</dbReference>
<feature type="domain" description="TonB C-terminal" evidence="12">
    <location>
        <begin position="127"/>
        <end position="219"/>
    </location>
</feature>
<evidence type="ECO:0000256" key="4">
    <source>
        <dbReference type="ARBA" id="ARBA00022475"/>
    </source>
</evidence>
<dbReference type="InterPro" id="IPR006260">
    <property type="entry name" value="TonB/TolA_C"/>
</dbReference>
<keyword evidence="3 10" id="KW-0813">Transport</keyword>
<comment type="caution">
    <text evidence="13">The sequence shown here is derived from an EMBL/GenBank/DDBJ whole genome shotgun (WGS) entry which is preliminary data.</text>
</comment>
<evidence type="ECO:0000313" key="14">
    <source>
        <dbReference type="Proteomes" id="UP001201273"/>
    </source>
</evidence>
<dbReference type="SUPFAM" id="SSF74653">
    <property type="entry name" value="TolA/TonB C-terminal domain"/>
    <property type="match status" value="1"/>
</dbReference>
<dbReference type="PROSITE" id="PS52015">
    <property type="entry name" value="TONB_CTD"/>
    <property type="match status" value="1"/>
</dbReference>
<comment type="function">
    <text evidence="10">Interacts with outer membrane receptor proteins that carry out high-affinity binding and energy dependent uptake into the periplasmic space of specific substrates. It could act to transduce energy from the cytoplasmic membrane to specific energy-requiring processes in the outer membrane, resulting in the release into the periplasm of ligands bound by these outer membrane proteins.</text>
</comment>
<evidence type="ECO:0000256" key="6">
    <source>
        <dbReference type="ARBA" id="ARBA00022692"/>
    </source>
</evidence>
<evidence type="ECO:0000256" key="5">
    <source>
        <dbReference type="ARBA" id="ARBA00022519"/>
    </source>
</evidence>
<feature type="region of interest" description="Disordered" evidence="11">
    <location>
        <begin position="46"/>
        <end position="70"/>
    </location>
</feature>
<evidence type="ECO:0000259" key="12">
    <source>
        <dbReference type="PROSITE" id="PS52015"/>
    </source>
</evidence>
<evidence type="ECO:0000313" key="13">
    <source>
        <dbReference type="EMBL" id="MCE2595039.1"/>
    </source>
</evidence>
<protein>
    <recommendedName>
        <fullName evidence="10">Protein TonB</fullName>
    </recommendedName>
</protein>
<evidence type="ECO:0000256" key="2">
    <source>
        <dbReference type="ARBA" id="ARBA00006555"/>
    </source>
</evidence>
<evidence type="ECO:0000256" key="7">
    <source>
        <dbReference type="ARBA" id="ARBA00022927"/>
    </source>
</evidence>
<dbReference type="PANTHER" id="PTHR33446">
    <property type="entry name" value="PROTEIN TONB-RELATED"/>
    <property type="match status" value="1"/>
</dbReference>
<keyword evidence="8 10" id="KW-1133">Transmembrane helix</keyword>
<feature type="transmembrane region" description="Helical" evidence="10">
    <location>
        <begin position="6"/>
        <end position="25"/>
    </location>
</feature>
<keyword evidence="10" id="KW-0735">Signal-anchor</keyword>
<evidence type="ECO:0000256" key="9">
    <source>
        <dbReference type="ARBA" id="ARBA00023136"/>
    </source>
</evidence>
<evidence type="ECO:0000256" key="10">
    <source>
        <dbReference type="RuleBase" id="RU362123"/>
    </source>
</evidence>
<dbReference type="InterPro" id="IPR003538">
    <property type="entry name" value="TonB"/>
</dbReference>
<reference evidence="13 14" key="1">
    <citation type="journal article" date="2022" name="Environ. Microbiol. Rep.">
        <title>Eco-phylogenetic analyses reveal divergent evolution of vitamin B12 metabolism in the marine bacterial family 'Psychromonadaceae'.</title>
        <authorList>
            <person name="Jin X."/>
            <person name="Yang Y."/>
            <person name="Cao H."/>
            <person name="Gao B."/>
            <person name="Zhao Z."/>
        </authorList>
    </citation>
    <scope>NUCLEOTIDE SEQUENCE [LARGE SCALE GENOMIC DNA]</scope>
    <source>
        <strain evidence="13 14">MKS20</strain>
    </source>
</reference>
<dbReference type="NCBIfam" id="TIGR01352">
    <property type="entry name" value="tonB_Cterm"/>
    <property type="match status" value="1"/>
</dbReference>
<proteinExistence type="inferred from homology"/>
<dbReference type="PRINTS" id="PR01374">
    <property type="entry name" value="TONBPROTEIN"/>
</dbReference>
<dbReference type="Gene3D" id="3.30.2420.10">
    <property type="entry name" value="TonB"/>
    <property type="match status" value="1"/>
</dbReference>
<keyword evidence="4 10" id="KW-1003">Cell membrane</keyword>
<accession>A0ABS8WB80</accession>
<evidence type="ECO:0000256" key="1">
    <source>
        <dbReference type="ARBA" id="ARBA00004383"/>
    </source>
</evidence>
<keyword evidence="5 10" id="KW-0997">Cell inner membrane</keyword>
<sequence length="219" mass="24185">MRFVLALIGAPIMAFALFVFMAGLIHKDLGRLPKSQDTPYLDLVMSDTQEQSERKRRQKPTPPEVKPLTPKVPVQQLKPSTPNPVAAKLTAPALSLSSSVSAMAINMPSVMAESVSAPVAAPAVAGNGDAMAVPLHRVEPIYPAKAKRRQKQGYVVVAYDISAEGKAINVRIIEAVPKRTFEREVKKAMRRWKFKPLMVDGKAQIQTQQQQRFEFKLES</sequence>
<dbReference type="Pfam" id="PF03544">
    <property type="entry name" value="TonB_C"/>
    <property type="match status" value="1"/>
</dbReference>
<evidence type="ECO:0000256" key="8">
    <source>
        <dbReference type="ARBA" id="ARBA00022989"/>
    </source>
</evidence>
<organism evidence="13 14">
    <name type="scientific">Motilimonas cestriensis</name>
    <dbReference type="NCBI Taxonomy" id="2742685"/>
    <lineage>
        <taxon>Bacteria</taxon>
        <taxon>Pseudomonadati</taxon>
        <taxon>Pseudomonadota</taxon>
        <taxon>Gammaproteobacteria</taxon>
        <taxon>Alteromonadales</taxon>
        <taxon>Alteromonadales genera incertae sedis</taxon>
        <taxon>Motilimonas</taxon>
    </lineage>
</organism>
<dbReference type="RefSeq" id="WP_233052544.1">
    <property type="nucleotide sequence ID" value="NZ_JAIMJA010000008.1"/>
</dbReference>
<dbReference type="InterPro" id="IPR051045">
    <property type="entry name" value="TonB-dependent_transducer"/>
</dbReference>
<name>A0ABS8WB80_9GAMM</name>
<dbReference type="PANTHER" id="PTHR33446:SF14">
    <property type="entry name" value="PROTEIN TONB"/>
    <property type="match status" value="1"/>
</dbReference>
<keyword evidence="9 10" id="KW-0472">Membrane</keyword>
<evidence type="ECO:0000256" key="11">
    <source>
        <dbReference type="SAM" id="MobiDB-lite"/>
    </source>
</evidence>